<feature type="signal peptide" evidence="9">
    <location>
        <begin position="1"/>
        <end position="20"/>
    </location>
</feature>
<protein>
    <recommendedName>
        <fullName evidence="10">Bifunctional inhibitor/plant lipid transfer protein/seed storage helical domain-containing protein</fullName>
    </recommendedName>
</protein>
<feature type="region of interest" description="Disordered" evidence="8">
    <location>
        <begin position="181"/>
        <end position="219"/>
    </location>
</feature>
<evidence type="ECO:0000256" key="6">
    <source>
        <dbReference type="ARBA" id="ARBA00023180"/>
    </source>
</evidence>
<evidence type="ECO:0000256" key="8">
    <source>
        <dbReference type="SAM" id="MobiDB-lite"/>
    </source>
</evidence>
<evidence type="ECO:0000256" key="1">
    <source>
        <dbReference type="ARBA" id="ARBA00004609"/>
    </source>
</evidence>
<dbReference type="PANTHER" id="PTHR33044">
    <property type="entry name" value="BIFUNCTIONAL INHIBITOR/LIPID-TRANSFER PROTEIN/SEED STORAGE 2S ALBUMIN SUPERFAMILY PROTEIN-RELATED"/>
    <property type="match status" value="1"/>
</dbReference>
<evidence type="ECO:0000256" key="5">
    <source>
        <dbReference type="ARBA" id="ARBA00023157"/>
    </source>
</evidence>
<keyword evidence="3" id="KW-0336">GPI-anchor</keyword>
<keyword evidence="12" id="KW-1185">Reference proteome</keyword>
<dbReference type="InterPro" id="IPR016140">
    <property type="entry name" value="Bifunc_inhib/LTP/seed_store"/>
</dbReference>
<feature type="chain" id="PRO_5044884934" description="Bifunctional inhibitor/plant lipid transfer protein/seed storage helical domain-containing protein" evidence="9">
    <location>
        <begin position="21"/>
        <end position="245"/>
    </location>
</feature>
<organism evidence="11 12">
    <name type="scientific">Urochloa decumbens</name>
    <dbReference type="NCBI Taxonomy" id="240449"/>
    <lineage>
        <taxon>Eukaryota</taxon>
        <taxon>Viridiplantae</taxon>
        <taxon>Streptophyta</taxon>
        <taxon>Embryophyta</taxon>
        <taxon>Tracheophyta</taxon>
        <taxon>Spermatophyta</taxon>
        <taxon>Magnoliopsida</taxon>
        <taxon>Liliopsida</taxon>
        <taxon>Poales</taxon>
        <taxon>Poaceae</taxon>
        <taxon>PACMAD clade</taxon>
        <taxon>Panicoideae</taxon>
        <taxon>Panicodae</taxon>
        <taxon>Paniceae</taxon>
        <taxon>Melinidinae</taxon>
        <taxon>Urochloa</taxon>
    </lineage>
</organism>
<evidence type="ECO:0000313" key="12">
    <source>
        <dbReference type="Proteomes" id="UP001497457"/>
    </source>
</evidence>
<keyword evidence="3" id="KW-0472">Membrane</keyword>
<accession>A0ABC8X7U6</accession>
<dbReference type="InterPro" id="IPR043325">
    <property type="entry name" value="LTSS"/>
</dbReference>
<evidence type="ECO:0000256" key="2">
    <source>
        <dbReference type="ARBA" id="ARBA00009748"/>
    </source>
</evidence>
<sequence>MAMLALAALLLATTAVRVDGATAAAAPAPAPSADCTDALLSLAGCLSYVQEGSTVTTPDPSCCSGLKDVVRNEVACLCQVFQGGQNLGISLNMTKALQLPAACKVKTPPVSRCHGMYVPVPMLFLASAIVESLVVSLMDDGLVLVVLANAASVPGVPTGSPAPVPGVPIASPVLAPSAGAPFFGQPPSSPTPSGSPSQAATGTGSDSNTPAPSPARSGAASFSAPARNFFTAAAVAATLLVYRVL</sequence>
<dbReference type="CDD" id="cd00010">
    <property type="entry name" value="AAI_LTSS"/>
    <property type="match status" value="1"/>
</dbReference>
<evidence type="ECO:0000256" key="3">
    <source>
        <dbReference type="ARBA" id="ARBA00022622"/>
    </source>
</evidence>
<evidence type="ECO:0000259" key="10">
    <source>
        <dbReference type="SMART" id="SM00499"/>
    </source>
</evidence>
<dbReference type="Gene3D" id="1.10.110.10">
    <property type="entry name" value="Plant lipid-transfer and hydrophobic proteins"/>
    <property type="match status" value="1"/>
</dbReference>
<evidence type="ECO:0000313" key="11">
    <source>
        <dbReference type="EMBL" id="CAL4921239.1"/>
    </source>
</evidence>
<keyword evidence="6" id="KW-0325">Glycoprotein</keyword>
<feature type="compositionally biased region" description="Low complexity" evidence="8">
    <location>
        <begin position="181"/>
        <end position="201"/>
    </location>
</feature>
<keyword evidence="7" id="KW-0449">Lipoprotein</keyword>
<dbReference type="Pfam" id="PF14368">
    <property type="entry name" value="LTP_2"/>
    <property type="match status" value="1"/>
</dbReference>
<dbReference type="GO" id="GO:0005886">
    <property type="term" value="C:plasma membrane"/>
    <property type="evidence" value="ECO:0007669"/>
    <property type="project" value="UniProtKB-SubCell"/>
</dbReference>
<comment type="similarity">
    <text evidence="2">Belongs to the plant LTP family.</text>
</comment>
<keyword evidence="5" id="KW-1015">Disulfide bond</keyword>
<keyword evidence="4 9" id="KW-0732">Signal</keyword>
<dbReference type="PRINTS" id="PR00382">
    <property type="entry name" value="LIPIDTRNSFER"/>
</dbReference>
<name>A0ABC8X7U6_9POAL</name>
<evidence type="ECO:0000256" key="7">
    <source>
        <dbReference type="ARBA" id="ARBA00023288"/>
    </source>
</evidence>
<dbReference type="InterPro" id="IPR000528">
    <property type="entry name" value="Plant_nsLTP"/>
</dbReference>
<evidence type="ECO:0000256" key="4">
    <source>
        <dbReference type="ARBA" id="ARBA00022729"/>
    </source>
</evidence>
<dbReference type="AlphaFoldDB" id="A0ABC8X7U6"/>
<dbReference type="GO" id="GO:0098552">
    <property type="term" value="C:side of membrane"/>
    <property type="evidence" value="ECO:0007669"/>
    <property type="project" value="UniProtKB-KW"/>
</dbReference>
<dbReference type="SUPFAM" id="SSF47699">
    <property type="entry name" value="Bifunctional inhibitor/lipid-transfer protein/seed storage 2S albumin"/>
    <property type="match status" value="1"/>
</dbReference>
<comment type="subcellular location">
    <subcellularLocation>
        <location evidence="1">Cell membrane</location>
        <topology evidence="1">Lipid-anchor</topology>
        <topology evidence="1">GPI-anchor</topology>
    </subcellularLocation>
</comment>
<reference evidence="11" key="1">
    <citation type="submission" date="2024-10" db="EMBL/GenBank/DDBJ databases">
        <authorList>
            <person name="Ryan C."/>
        </authorList>
    </citation>
    <scope>NUCLEOTIDE SEQUENCE [LARGE SCALE GENOMIC DNA]</scope>
</reference>
<dbReference type="InterPro" id="IPR036312">
    <property type="entry name" value="Bifun_inhib/LTP/seed_sf"/>
</dbReference>
<proteinExistence type="inferred from homology"/>
<dbReference type="SMART" id="SM00499">
    <property type="entry name" value="AAI"/>
    <property type="match status" value="1"/>
</dbReference>
<dbReference type="EMBL" id="OZ075124">
    <property type="protein sequence ID" value="CAL4921239.1"/>
    <property type="molecule type" value="Genomic_DNA"/>
</dbReference>
<dbReference type="Proteomes" id="UP001497457">
    <property type="component" value="Chromosome 14rd"/>
</dbReference>
<evidence type="ECO:0000256" key="9">
    <source>
        <dbReference type="SAM" id="SignalP"/>
    </source>
</evidence>
<gene>
    <name evidence="11" type="ORF">URODEC1_LOCUS20914</name>
</gene>
<feature type="domain" description="Bifunctional inhibitor/plant lipid transfer protein/seed storage helical" evidence="10">
    <location>
        <begin position="35"/>
        <end position="113"/>
    </location>
</feature>
<dbReference type="FunFam" id="1.10.110.10:FF:000001">
    <property type="entry name" value="Bifunctional inhibitor/lipid-transfer protein/seed storage 2S albumin superfamily protein"/>
    <property type="match status" value="1"/>
</dbReference>